<feature type="coiled-coil region" evidence="1">
    <location>
        <begin position="56"/>
        <end position="83"/>
    </location>
</feature>
<dbReference type="Pfam" id="PF00582">
    <property type="entry name" value="Usp"/>
    <property type="match status" value="1"/>
</dbReference>
<name>A0A2P7B987_9HYPH</name>
<gene>
    <name evidence="3" type="ORF">CU102_24520</name>
</gene>
<proteinExistence type="predicted"/>
<evidence type="ECO:0000259" key="2">
    <source>
        <dbReference type="Pfam" id="PF00582"/>
    </source>
</evidence>
<evidence type="ECO:0000313" key="4">
    <source>
        <dbReference type="Proteomes" id="UP000241444"/>
    </source>
</evidence>
<feature type="domain" description="UspA" evidence="2">
    <location>
        <begin position="196"/>
        <end position="263"/>
    </location>
</feature>
<evidence type="ECO:0000313" key="3">
    <source>
        <dbReference type="EMBL" id="PSH63026.1"/>
    </source>
</evidence>
<dbReference type="SUPFAM" id="SSF52402">
    <property type="entry name" value="Adenine nucleotide alpha hydrolases-like"/>
    <property type="match status" value="2"/>
</dbReference>
<dbReference type="RefSeq" id="WP_106713705.1">
    <property type="nucleotide sequence ID" value="NZ_PGGO01000026.1"/>
</dbReference>
<dbReference type="InterPro" id="IPR006016">
    <property type="entry name" value="UspA"/>
</dbReference>
<dbReference type="Gene3D" id="3.40.50.12370">
    <property type="match status" value="1"/>
</dbReference>
<organism evidence="3 4">
    <name type="scientific">Phyllobacterium brassicacearum</name>
    <dbReference type="NCBI Taxonomy" id="314235"/>
    <lineage>
        <taxon>Bacteria</taxon>
        <taxon>Pseudomonadati</taxon>
        <taxon>Pseudomonadota</taxon>
        <taxon>Alphaproteobacteria</taxon>
        <taxon>Hyphomicrobiales</taxon>
        <taxon>Phyllobacteriaceae</taxon>
        <taxon>Phyllobacterium</taxon>
    </lineage>
</organism>
<dbReference type="AlphaFoldDB" id="A0A2P7B987"/>
<comment type="caution">
    <text evidence="3">The sequence shown here is derived from an EMBL/GenBank/DDBJ whole genome shotgun (WGS) entry which is preliminary data.</text>
</comment>
<evidence type="ECO:0000256" key="1">
    <source>
        <dbReference type="SAM" id="Coils"/>
    </source>
</evidence>
<dbReference type="CDD" id="cd00293">
    <property type="entry name" value="USP-like"/>
    <property type="match status" value="1"/>
</dbReference>
<accession>A0A2P7B987</accession>
<keyword evidence="4" id="KW-1185">Reference proteome</keyword>
<dbReference type="Proteomes" id="UP000241444">
    <property type="component" value="Unassembled WGS sequence"/>
</dbReference>
<dbReference type="EMBL" id="PGGO01000026">
    <property type="protein sequence ID" value="PSH63026.1"/>
    <property type="molecule type" value="Genomic_DNA"/>
</dbReference>
<keyword evidence="1" id="KW-0175">Coiled coil</keyword>
<dbReference type="OrthoDB" id="9804721at2"/>
<sequence length="273" mass="29842">MSYRTILVNLNIDGPVARLMDFSINVATRFNSHLIGFTAAGVVVPTTARQGILIDGETVRRDREEIELRMKELRREFESLAGTHVSHEWRDAVVNPTPLLVEMARVADLIITGSDEAMTLGHPERCINLGDVVLQAGRPVLVAAKDAKRIFANTALIAWKDTREARRAVVDALPLLCQANEVVVATVARDADTITQESIDDVVAFLHRHGVKALSKIVEDKHESEGLLGFARQVGAELVVSGAYGHSRVRELVFGGVTRSLLAEGGFSRFLSS</sequence>
<reference evidence="4" key="1">
    <citation type="submission" date="2017-11" db="EMBL/GenBank/DDBJ databases">
        <authorList>
            <person name="Kuznetsova I."/>
            <person name="Sazanova A."/>
            <person name="Chirak E."/>
            <person name="Safronova V."/>
            <person name="Willems A."/>
        </authorList>
    </citation>
    <scope>NUCLEOTIDE SEQUENCE [LARGE SCALE GENOMIC DNA]</scope>
    <source>
        <strain evidence="4">STM 196</strain>
    </source>
</reference>
<protein>
    <submittedName>
        <fullName evidence="3">Universal stress protein</fullName>
    </submittedName>
</protein>